<keyword evidence="2" id="KW-1185">Reference proteome</keyword>
<dbReference type="Proteomes" id="UP000012589">
    <property type="component" value="Unassembled WGS sequence"/>
</dbReference>
<dbReference type="HOGENOM" id="CLU_2057851_0_0_9"/>
<evidence type="ECO:0000313" key="1">
    <source>
        <dbReference type="EMBL" id="EMZ34224.1"/>
    </source>
</evidence>
<dbReference type="EMBL" id="AQFT01000037">
    <property type="protein sequence ID" value="EMZ34224.1"/>
    <property type="molecule type" value="Genomic_DNA"/>
</dbReference>
<sequence>MHEFNDKITKAFDGCEVIIDRVGLVSELMSIDNLHNILNEFVNIEKFNGSSEANISWLENIDSYNVWTYIIINELKNENKIIFDINSLPDCKLSEQGVLAKDAMNKCAEKLKGKMLNVL</sequence>
<dbReference type="STRING" id="1235802.C823_01140"/>
<accession>N2BBR7</accession>
<dbReference type="eggNOG" id="ENOG50342DM">
    <property type="taxonomic scope" value="Bacteria"/>
</dbReference>
<evidence type="ECO:0000313" key="2">
    <source>
        <dbReference type="Proteomes" id="UP000012589"/>
    </source>
</evidence>
<reference evidence="1 2" key="1">
    <citation type="journal article" date="2014" name="Genome Announc.">
        <title>Draft genome sequences of the altered schaedler flora, a defined bacterial community from gnotobiotic mice.</title>
        <authorList>
            <person name="Wannemuehler M.J."/>
            <person name="Overstreet A.M."/>
            <person name="Ward D.V."/>
            <person name="Phillips G.J."/>
        </authorList>
    </citation>
    <scope>NUCLEOTIDE SEQUENCE [LARGE SCALE GENOMIC DNA]</scope>
    <source>
        <strain evidence="1 2">ASF492</strain>
    </source>
</reference>
<proteinExistence type="predicted"/>
<gene>
    <name evidence="1" type="ORF">C823_01140</name>
</gene>
<comment type="caution">
    <text evidence="1">The sequence shown here is derived from an EMBL/GenBank/DDBJ whole genome shotgun (WGS) entry which is preliminary data.</text>
</comment>
<name>N2BBR7_9FIRM</name>
<organism evidence="1 2">
    <name type="scientific">Eubacterium plexicaudatum ASF492</name>
    <dbReference type="NCBI Taxonomy" id="1235802"/>
    <lineage>
        <taxon>Bacteria</taxon>
        <taxon>Bacillati</taxon>
        <taxon>Bacillota</taxon>
        <taxon>Clostridia</taxon>
        <taxon>Eubacteriales</taxon>
        <taxon>Eubacteriaceae</taxon>
        <taxon>Eubacterium</taxon>
    </lineage>
</organism>
<protein>
    <submittedName>
        <fullName evidence="1">Uncharacterized protein</fullName>
    </submittedName>
</protein>
<dbReference type="AlphaFoldDB" id="N2BBR7"/>